<reference evidence="2" key="1">
    <citation type="submission" date="2024-05" db="EMBL/GenBank/DDBJ databases">
        <title>The Natural Products Discovery Center: Release of the First 8490 Sequenced Strains for Exploring Actinobacteria Biosynthetic Diversity.</title>
        <authorList>
            <person name="Kalkreuter E."/>
            <person name="Kautsar S.A."/>
            <person name="Yang D."/>
            <person name="Bader C.D."/>
            <person name="Teijaro C.N."/>
            <person name="Fluegel L."/>
            <person name="Davis C.M."/>
            <person name="Simpson J.R."/>
            <person name="Lauterbach L."/>
            <person name="Steele A.D."/>
            <person name="Gui C."/>
            <person name="Meng S."/>
            <person name="Li G."/>
            <person name="Viehrig K."/>
            <person name="Ye F."/>
            <person name="Su P."/>
            <person name="Kiefer A.F."/>
            <person name="Nichols A."/>
            <person name="Cepeda A.J."/>
            <person name="Yan W."/>
            <person name="Fan B."/>
            <person name="Jiang Y."/>
            <person name="Adhikari A."/>
            <person name="Zheng C.-J."/>
            <person name="Schuster L."/>
            <person name="Cowan T.M."/>
            <person name="Smanski M.J."/>
            <person name="Chevrette M.G."/>
            <person name="de Carvalho L.P.S."/>
            <person name="Shen B."/>
        </authorList>
    </citation>
    <scope>NUCLEOTIDE SEQUENCE</scope>
    <source>
        <strain evidence="2">NPDC080035</strain>
    </source>
</reference>
<evidence type="ECO:0000256" key="1">
    <source>
        <dbReference type="SAM" id="Phobius"/>
    </source>
</evidence>
<proteinExistence type="predicted"/>
<dbReference type="AlphaFoldDB" id="A0AAU7GDH9"/>
<feature type="transmembrane region" description="Helical" evidence="1">
    <location>
        <begin position="85"/>
        <end position="105"/>
    </location>
</feature>
<name>A0AAU7GDH9_9MICO</name>
<evidence type="ECO:0000313" key="2">
    <source>
        <dbReference type="EMBL" id="XBM48004.1"/>
    </source>
</evidence>
<protein>
    <submittedName>
        <fullName evidence="2">Uncharacterized protein</fullName>
    </submittedName>
</protein>
<keyword evidence="1" id="KW-0472">Membrane</keyword>
<dbReference type="EMBL" id="CP157390">
    <property type="protein sequence ID" value="XBM48004.1"/>
    <property type="molecule type" value="Genomic_DNA"/>
</dbReference>
<gene>
    <name evidence="2" type="ORF">AAME72_18330</name>
</gene>
<dbReference type="RefSeq" id="WP_348787964.1">
    <property type="nucleotide sequence ID" value="NZ_CP157390.1"/>
</dbReference>
<keyword evidence="1" id="KW-0812">Transmembrane</keyword>
<sequence length="121" mass="13246">MSIAERESVAARDRIRSRRRTIAANILVACAVLVLLLMAAYDAFFLTQWNVVGRLFVLGGLLVVGWIPVALAIVAVCLRPHWPTFILLGVVGAAVLATLALVWFLPEAVDTNPQISWPRRG</sequence>
<accession>A0AAU7GDH9</accession>
<organism evidence="2">
    <name type="scientific">Leifsonia sp. NPDC080035</name>
    <dbReference type="NCBI Taxonomy" id="3143936"/>
    <lineage>
        <taxon>Bacteria</taxon>
        <taxon>Bacillati</taxon>
        <taxon>Actinomycetota</taxon>
        <taxon>Actinomycetes</taxon>
        <taxon>Micrococcales</taxon>
        <taxon>Microbacteriaceae</taxon>
        <taxon>Leifsonia</taxon>
    </lineage>
</organism>
<feature type="transmembrane region" description="Helical" evidence="1">
    <location>
        <begin position="56"/>
        <end position="78"/>
    </location>
</feature>
<keyword evidence="1" id="KW-1133">Transmembrane helix</keyword>
<feature type="transmembrane region" description="Helical" evidence="1">
    <location>
        <begin position="21"/>
        <end position="44"/>
    </location>
</feature>